<reference evidence="10 11" key="1">
    <citation type="journal article" date="2019" name="Int. J. Syst. Evol. Microbiol.">
        <title>The Global Catalogue of Microorganisms (GCM) 10K type strain sequencing project: providing services to taxonomists for standard genome sequencing and annotation.</title>
        <authorList>
            <consortium name="The Broad Institute Genomics Platform"/>
            <consortium name="The Broad Institute Genome Sequencing Center for Infectious Disease"/>
            <person name="Wu L."/>
            <person name="Ma J."/>
        </authorList>
    </citation>
    <scope>NUCLEOTIDE SEQUENCE [LARGE SCALE GENOMIC DNA]</scope>
    <source>
        <strain evidence="10 11">GX26</strain>
    </source>
</reference>
<keyword evidence="2 7" id="KW-0813">Transport</keyword>
<dbReference type="CDD" id="cd06261">
    <property type="entry name" value="TM_PBP2"/>
    <property type="match status" value="1"/>
</dbReference>
<feature type="transmembrane region" description="Helical" evidence="7">
    <location>
        <begin position="150"/>
        <end position="170"/>
    </location>
</feature>
<feature type="transmembrane region" description="Helical" evidence="7">
    <location>
        <begin position="301"/>
        <end position="322"/>
    </location>
</feature>
<dbReference type="Gene3D" id="1.10.3720.10">
    <property type="entry name" value="MetI-like"/>
    <property type="match status" value="1"/>
</dbReference>
<keyword evidence="6 7" id="KW-0472">Membrane</keyword>
<dbReference type="AlphaFoldDB" id="A0ABD5VC84"/>
<dbReference type="Proteomes" id="UP001596395">
    <property type="component" value="Unassembled WGS sequence"/>
</dbReference>
<evidence type="ECO:0000256" key="3">
    <source>
        <dbReference type="ARBA" id="ARBA00022475"/>
    </source>
</evidence>
<dbReference type="EMBL" id="JBHSXN010000001">
    <property type="protein sequence ID" value="MFC6952671.1"/>
    <property type="molecule type" value="Genomic_DNA"/>
</dbReference>
<keyword evidence="4 7" id="KW-0812">Transmembrane</keyword>
<evidence type="ECO:0000256" key="6">
    <source>
        <dbReference type="ARBA" id="ARBA00023136"/>
    </source>
</evidence>
<comment type="subcellular location">
    <subcellularLocation>
        <location evidence="1 7">Cell membrane</location>
        <topology evidence="1 7">Multi-pass membrane protein</topology>
    </subcellularLocation>
</comment>
<proteinExistence type="inferred from homology"/>
<dbReference type="GO" id="GO:0005886">
    <property type="term" value="C:plasma membrane"/>
    <property type="evidence" value="ECO:0007669"/>
    <property type="project" value="UniProtKB-SubCell"/>
</dbReference>
<keyword evidence="3" id="KW-1003">Cell membrane</keyword>
<feature type="transmembrane region" description="Helical" evidence="7">
    <location>
        <begin position="239"/>
        <end position="264"/>
    </location>
</feature>
<gene>
    <name evidence="10" type="ORF">ACFQGB_07315</name>
</gene>
<evidence type="ECO:0000313" key="10">
    <source>
        <dbReference type="EMBL" id="MFC6952671.1"/>
    </source>
</evidence>
<feature type="transmembrane region" description="Helical" evidence="7">
    <location>
        <begin position="198"/>
        <end position="218"/>
    </location>
</feature>
<evidence type="ECO:0000256" key="7">
    <source>
        <dbReference type="RuleBase" id="RU363032"/>
    </source>
</evidence>
<sequence>MTQDTPTPTDVPDGDPGRDPNDVFDGDAELNRGPFQRWVDRSIKNPERAYRALFYVVTIFFVGTTLFPFYWLAILALTPTGPSGTLPEIGLLPNGFNTETFVIIFEQVDFLRYMLNSLVLATATTMVVLLLASLAGYVFGRLEFRGRRPLMLLVLAISYFPPAAFFLPLWDLFNGNVGVDLLGFTISSPQLYNTPGSMLLPFSALFMPLSIFILTTFYSQIPDGLEDAARIEGTTRLGALFRVIIPLSAPGVATAGVLTFISVYNEFFFSSLMTSGRPSDWAPVLNGILLFRNAGQFQTTFNAMAAASIVAVLPVTILVVIAQEKIVSGLTAGALKE</sequence>
<feature type="compositionally biased region" description="Low complexity" evidence="8">
    <location>
        <begin position="1"/>
        <end position="11"/>
    </location>
</feature>
<feature type="transmembrane region" description="Helical" evidence="7">
    <location>
        <begin position="118"/>
        <end position="138"/>
    </location>
</feature>
<organism evidence="10 11">
    <name type="scientific">Halorubellus litoreus</name>
    <dbReference type="NCBI Taxonomy" id="755308"/>
    <lineage>
        <taxon>Archaea</taxon>
        <taxon>Methanobacteriati</taxon>
        <taxon>Methanobacteriota</taxon>
        <taxon>Stenosarchaea group</taxon>
        <taxon>Halobacteria</taxon>
        <taxon>Halobacteriales</taxon>
        <taxon>Halorubellaceae</taxon>
        <taxon>Halorubellus</taxon>
    </lineage>
</organism>
<keyword evidence="11" id="KW-1185">Reference proteome</keyword>
<comment type="caution">
    <text evidence="10">The sequence shown here is derived from an EMBL/GenBank/DDBJ whole genome shotgun (WGS) entry which is preliminary data.</text>
</comment>
<dbReference type="RefSeq" id="WP_336349630.1">
    <property type="nucleotide sequence ID" value="NZ_JAZAQL010000001.1"/>
</dbReference>
<protein>
    <submittedName>
        <fullName evidence="10">Carbohydrate ABC transporter permease</fullName>
    </submittedName>
</protein>
<evidence type="ECO:0000256" key="8">
    <source>
        <dbReference type="SAM" id="MobiDB-lite"/>
    </source>
</evidence>
<accession>A0ABD5VC84</accession>
<keyword evidence="5 7" id="KW-1133">Transmembrane helix</keyword>
<dbReference type="PANTHER" id="PTHR32243:SF18">
    <property type="entry name" value="INNER MEMBRANE ABC TRANSPORTER PERMEASE PROTEIN YCJP"/>
    <property type="match status" value="1"/>
</dbReference>
<evidence type="ECO:0000313" key="11">
    <source>
        <dbReference type="Proteomes" id="UP001596395"/>
    </source>
</evidence>
<feature type="region of interest" description="Disordered" evidence="8">
    <location>
        <begin position="1"/>
        <end position="29"/>
    </location>
</feature>
<dbReference type="PROSITE" id="PS50928">
    <property type="entry name" value="ABC_TM1"/>
    <property type="match status" value="1"/>
</dbReference>
<feature type="transmembrane region" description="Helical" evidence="7">
    <location>
        <begin position="52"/>
        <end position="77"/>
    </location>
</feature>
<dbReference type="SUPFAM" id="SSF161098">
    <property type="entry name" value="MetI-like"/>
    <property type="match status" value="1"/>
</dbReference>
<evidence type="ECO:0000256" key="4">
    <source>
        <dbReference type="ARBA" id="ARBA00022692"/>
    </source>
</evidence>
<evidence type="ECO:0000259" key="9">
    <source>
        <dbReference type="PROSITE" id="PS50928"/>
    </source>
</evidence>
<name>A0ABD5VC84_9EURY</name>
<dbReference type="PANTHER" id="PTHR32243">
    <property type="entry name" value="MALTOSE TRANSPORT SYSTEM PERMEASE-RELATED"/>
    <property type="match status" value="1"/>
</dbReference>
<dbReference type="InterPro" id="IPR050901">
    <property type="entry name" value="BP-dep_ABC_trans_perm"/>
</dbReference>
<evidence type="ECO:0000256" key="1">
    <source>
        <dbReference type="ARBA" id="ARBA00004651"/>
    </source>
</evidence>
<evidence type="ECO:0000256" key="2">
    <source>
        <dbReference type="ARBA" id="ARBA00022448"/>
    </source>
</evidence>
<dbReference type="Pfam" id="PF00528">
    <property type="entry name" value="BPD_transp_1"/>
    <property type="match status" value="1"/>
</dbReference>
<dbReference type="InterPro" id="IPR035906">
    <property type="entry name" value="MetI-like_sf"/>
</dbReference>
<comment type="similarity">
    <text evidence="7">Belongs to the binding-protein-dependent transport system permease family.</text>
</comment>
<feature type="domain" description="ABC transmembrane type-1" evidence="9">
    <location>
        <begin position="114"/>
        <end position="322"/>
    </location>
</feature>
<dbReference type="InterPro" id="IPR000515">
    <property type="entry name" value="MetI-like"/>
</dbReference>
<evidence type="ECO:0000256" key="5">
    <source>
        <dbReference type="ARBA" id="ARBA00022989"/>
    </source>
</evidence>